<accession>A0ABY6G9B0</accession>
<dbReference type="RefSeq" id="WP_231042071.1">
    <property type="nucleotide sequence ID" value="NZ_CP106881.1"/>
</dbReference>
<organism evidence="1 2">
    <name type="scientific">Comamonas endophytica</name>
    <dbReference type="NCBI Taxonomy" id="2949090"/>
    <lineage>
        <taxon>Bacteria</taxon>
        <taxon>Pseudomonadati</taxon>
        <taxon>Pseudomonadota</taxon>
        <taxon>Betaproteobacteria</taxon>
        <taxon>Burkholderiales</taxon>
        <taxon>Comamonadaceae</taxon>
        <taxon>Comamonas</taxon>
    </lineage>
</organism>
<dbReference type="Proteomes" id="UP001162800">
    <property type="component" value="Chromosome"/>
</dbReference>
<evidence type="ECO:0000313" key="2">
    <source>
        <dbReference type="Proteomes" id="UP001162800"/>
    </source>
</evidence>
<protein>
    <recommendedName>
        <fullName evidence="3">Mobilization protein MobC</fullName>
    </recommendedName>
</protein>
<reference evidence="1" key="1">
    <citation type="submission" date="2022-09" db="EMBL/GenBank/DDBJ databases">
        <title>The complete genome of Acidovorax sp. 5MLIR.</title>
        <authorList>
            <person name="Liu L."/>
            <person name="Yue J."/>
            <person name="Yang F."/>
            <person name="Yuan J."/>
            <person name="Li L."/>
        </authorList>
    </citation>
    <scope>NUCLEOTIDE SEQUENCE</scope>
    <source>
        <strain evidence="1">5MLIR</strain>
    </source>
</reference>
<evidence type="ECO:0000313" key="1">
    <source>
        <dbReference type="EMBL" id="UYG50977.1"/>
    </source>
</evidence>
<gene>
    <name evidence="1" type="ORF">M9799_12870</name>
</gene>
<name>A0ABY6G9B0_9BURK</name>
<evidence type="ECO:0008006" key="3">
    <source>
        <dbReference type="Google" id="ProtNLM"/>
    </source>
</evidence>
<keyword evidence="2" id="KW-1185">Reference proteome</keyword>
<dbReference type="EMBL" id="CP106881">
    <property type="protein sequence ID" value="UYG50977.1"/>
    <property type="molecule type" value="Genomic_DNA"/>
</dbReference>
<proteinExistence type="predicted"/>
<sequence>MTPRTTNLSVRLDADLKARWSDFCIQQKSTPSAGVRQVICRLLDGRSAVATEAATSKSQTPDTIRRRLEVRLTESEYCHIQAQADQQRMSANQWVINLIRANLAAEPQFGMAELRVLGESNSRLLAIGRNLNQIARQINAGHIEHNRLKVEHIEKLSRHIMAHTAQVSNAMRANIDRWRLV</sequence>